<dbReference type="EMBL" id="LT934115">
    <property type="protein sequence ID" value="VAH62188.1"/>
    <property type="molecule type" value="Genomic_DNA"/>
</dbReference>
<dbReference type="EMBL" id="LT934119">
    <property type="protein sequence ID" value="VAI25599.1"/>
    <property type="molecule type" value="Genomic_DNA"/>
</dbReference>
<gene>
    <name evidence="1" type="ORF">TRITD_3Av1G157520</name>
    <name evidence="2" type="ORF">TRITD_5Av1G251300</name>
</gene>
<dbReference type="Proteomes" id="UP000324705">
    <property type="component" value="Chromosome 5A"/>
</dbReference>
<proteinExistence type="predicted"/>
<name>A0A9R1AEL5_TRITD</name>
<evidence type="ECO:0000313" key="3">
    <source>
        <dbReference type="Proteomes" id="UP000324705"/>
    </source>
</evidence>
<organism evidence="2 3">
    <name type="scientific">Triticum turgidum subsp. durum</name>
    <name type="common">Durum wheat</name>
    <name type="synonym">Triticum durum</name>
    <dbReference type="NCBI Taxonomy" id="4567"/>
    <lineage>
        <taxon>Eukaryota</taxon>
        <taxon>Viridiplantae</taxon>
        <taxon>Streptophyta</taxon>
        <taxon>Embryophyta</taxon>
        <taxon>Tracheophyta</taxon>
        <taxon>Spermatophyta</taxon>
        <taxon>Magnoliopsida</taxon>
        <taxon>Liliopsida</taxon>
        <taxon>Poales</taxon>
        <taxon>Poaceae</taxon>
        <taxon>BOP clade</taxon>
        <taxon>Pooideae</taxon>
        <taxon>Triticodae</taxon>
        <taxon>Triticeae</taxon>
        <taxon>Triticinae</taxon>
        <taxon>Triticum</taxon>
    </lineage>
</organism>
<reference evidence="2 3" key="1">
    <citation type="submission" date="2017-09" db="EMBL/GenBank/DDBJ databases">
        <authorList>
            <consortium name="International Durum Wheat Genome Sequencing Consortium (IDWGSC)"/>
            <person name="Milanesi L."/>
        </authorList>
    </citation>
    <scope>NUCLEOTIDE SEQUENCE [LARGE SCALE GENOMIC DNA]</scope>
    <source>
        <strain evidence="3">cv. Svevo</strain>
    </source>
</reference>
<accession>A0A9R1AEL5</accession>
<dbReference type="AlphaFoldDB" id="A0A9R1AEL5"/>
<dbReference type="Gramene" id="TRITD5Av1G251300.1">
    <property type="protein sequence ID" value="TRITD5Av1G251300.1"/>
    <property type="gene ID" value="TRITD5Av1G251300"/>
</dbReference>
<dbReference type="Proteomes" id="UP000324705">
    <property type="component" value="Chromosome 3A"/>
</dbReference>
<sequence length="67" mass="7548">MDKVTKSVELMHTVNSVTIKLGAIWHLQSIKASSRSKKANPESTIVSARRLYRADDISSERYTTVKI</sequence>
<evidence type="ECO:0000313" key="2">
    <source>
        <dbReference type="EMBL" id="VAI25599.1"/>
    </source>
</evidence>
<keyword evidence="3" id="KW-1185">Reference proteome</keyword>
<protein>
    <submittedName>
        <fullName evidence="1 2">Uncharacterized protein</fullName>
    </submittedName>
</protein>
<evidence type="ECO:0000313" key="1">
    <source>
        <dbReference type="EMBL" id="VAH62188.1"/>
    </source>
</evidence>
<dbReference type="Gramene" id="TRITD3Av1G157520.1">
    <property type="protein sequence ID" value="TRITD3Av1G157520.1"/>
    <property type="gene ID" value="TRITD3Av1G157520"/>
</dbReference>